<feature type="transmembrane region" description="Helical" evidence="9">
    <location>
        <begin position="32"/>
        <end position="59"/>
    </location>
</feature>
<dbReference type="GO" id="GO:0016020">
    <property type="term" value="C:membrane"/>
    <property type="evidence" value="ECO:0007669"/>
    <property type="project" value="UniProtKB-SubCell"/>
</dbReference>
<dbReference type="InterPro" id="IPR020966">
    <property type="entry name" value="ALMT"/>
</dbReference>
<evidence type="ECO:0000256" key="6">
    <source>
        <dbReference type="ARBA" id="ARBA00023065"/>
    </source>
</evidence>
<keyword evidence="11" id="KW-1185">Reference proteome</keyword>
<evidence type="ECO:0000256" key="7">
    <source>
        <dbReference type="ARBA" id="ARBA00023136"/>
    </source>
</evidence>
<keyword evidence="8" id="KW-0407">Ion channel</keyword>
<protein>
    <submittedName>
        <fullName evidence="10">Aluminum-activated malate transporter 12-like protein</fullName>
    </submittedName>
</protein>
<dbReference type="OrthoDB" id="971221at2759"/>
<dbReference type="STRING" id="337451.A0A3S4P9C3"/>
<dbReference type="AlphaFoldDB" id="A0A3S4P9C3"/>
<evidence type="ECO:0000256" key="4">
    <source>
        <dbReference type="ARBA" id="ARBA00022692"/>
    </source>
</evidence>
<evidence type="ECO:0000256" key="5">
    <source>
        <dbReference type="ARBA" id="ARBA00022989"/>
    </source>
</evidence>
<evidence type="ECO:0000256" key="3">
    <source>
        <dbReference type="ARBA" id="ARBA00022448"/>
    </source>
</evidence>
<keyword evidence="5 9" id="KW-1133">Transmembrane helix</keyword>
<comment type="similarity">
    <text evidence="2">Belongs to the aromatic acid exporter (TC 2.A.85) family.</text>
</comment>
<dbReference type="GO" id="GO:0015743">
    <property type="term" value="P:malate transport"/>
    <property type="evidence" value="ECO:0007669"/>
    <property type="project" value="InterPro"/>
</dbReference>
<organism evidence="10 11">
    <name type="scientific">Cinnamomum micranthum f. kanehirae</name>
    <dbReference type="NCBI Taxonomy" id="337451"/>
    <lineage>
        <taxon>Eukaryota</taxon>
        <taxon>Viridiplantae</taxon>
        <taxon>Streptophyta</taxon>
        <taxon>Embryophyta</taxon>
        <taxon>Tracheophyta</taxon>
        <taxon>Spermatophyta</taxon>
        <taxon>Magnoliopsida</taxon>
        <taxon>Magnoliidae</taxon>
        <taxon>Laurales</taxon>
        <taxon>Lauraceae</taxon>
        <taxon>Cinnamomum</taxon>
    </lineage>
</organism>
<feature type="transmembrane region" description="Helical" evidence="9">
    <location>
        <begin position="7"/>
        <end position="26"/>
    </location>
</feature>
<name>A0A3S4P9C3_9MAGN</name>
<keyword evidence="7 9" id="KW-0472">Membrane</keyword>
<keyword evidence="3" id="KW-0813">Transport</keyword>
<evidence type="ECO:0000256" key="9">
    <source>
        <dbReference type="SAM" id="Phobius"/>
    </source>
</evidence>
<evidence type="ECO:0000256" key="8">
    <source>
        <dbReference type="ARBA" id="ARBA00023303"/>
    </source>
</evidence>
<keyword evidence="4 9" id="KW-0812">Transmembrane</keyword>
<proteinExistence type="inferred from homology"/>
<gene>
    <name evidence="10" type="ORF">CKAN_01632800</name>
</gene>
<sequence>MDSIYSIMFLILTGTTATYLRFIPYIKNNYDYGVVIFLLTFNLIMVSSYHVRLLVFLIWSGEDLHNSTVSKLEGLAKSIEACANEYFQDAEIEFTRLKLASKDTVHKYYRAVLDSKSNDENYNSNDNDTEMIRHYLRAGSQDILGTVTGIPGNNM</sequence>
<comment type="caution">
    <text evidence="10">The sequence shown here is derived from an EMBL/GenBank/DDBJ whole genome shotgun (WGS) entry which is preliminary data.</text>
</comment>
<reference evidence="10 11" key="1">
    <citation type="journal article" date="2019" name="Nat. Plants">
        <title>Stout camphor tree genome fills gaps in understanding of flowering plant genome evolution.</title>
        <authorList>
            <person name="Chaw S.M."/>
            <person name="Liu Y.C."/>
            <person name="Wu Y.W."/>
            <person name="Wang H.Y."/>
            <person name="Lin C.I."/>
            <person name="Wu C.S."/>
            <person name="Ke H.M."/>
            <person name="Chang L.Y."/>
            <person name="Hsu C.Y."/>
            <person name="Yang H.T."/>
            <person name="Sudianto E."/>
            <person name="Hsu M.H."/>
            <person name="Wu K.P."/>
            <person name="Wang L.N."/>
            <person name="Leebens-Mack J.H."/>
            <person name="Tsai I.J."/>
        </authorList>
    </citation>
    <scope>NUCLEOTIDE SEQUENCE [LARGE SCALE GENOMIC DNA]</scope>
    <source>
        <strain evidence="11">cv. Chaw 1501</strain>
        <tissue evidence="10">Young leaves</tissue>
    </source>
</reference>
<evidence type="ECO:0000256" key="2">
    <source>
        <dbReference type="ARBA" id="ARBA00007079"/>
    </source>
</evidence>
<dbReference type="EMBL" id="QPKB01000006">
    <property type="protein sequence ID" value="RWR87387.1"/>
    <property type="molecule type" value="Genomic_DNA"/>
</dbReference>
<evidence type="ECO:0000256" key="1">
    <source>
        <dbReference type="ARBA" id="ARBA00004141"/>
    </source>
</evidence>
<dbReference type="Proteomes" id="UP000283530">
    <property type="component" value="Unassembled WGS sequence"/>
</dbReference>
<evidence type="ECO:0000313" key="11">
    <source>
        <dbReference type="Proteomes" id="UP000283530"/>
    </source>
</evidence>
<dbReference type="PANTHER" id="PTHR31086">
    <property type="entry name" value="ALUMINUM-ACTIVATED MALATE TRANSPORTER 10"/>
    <property type="match status" value="1"/>
</dbReference>
<dbReference type="GO" id="GO:0034220">
    <property type="term" value="P:monoatomic ion transmembrane transport"/>
    <property type="evidence" value="ECO:0007669"/>
    <property type="project" value="UniProtKB-KW"/>
</dbReference>
<keyword evidence="6" id="KW-0406">Ion transport</keyword>
<accession>A0A3S4P9C3</accession>
<comment type="subcellular location">
    <subcellularLocation>
        <location evidence="1">Membrane</location>
        <topology evidence="1">Multi-pass membrane protein</topology>
    </subcellularLocation>
</comment>
<dbReference type="Pfam" id="PF11744">
    <property type="entry name" value="ALMT"/>
    <property type="match status" value="1"/>
</dbReference>
<evidence type="ECO:0000313" key="10">
    <source>
        <dbReference type="EMBL" id="RWR87387.1"/>
    </source>
</evidence>